<accession>A0AAU9K8E0</accession>
<gene>
    <name evidence="2" type="ORF">BSTOLATCC_MIC63749</name>
</gene>
<feature type="transmembrane region" description="Helical" evidence="1">
    <location>
        <begin position="21"/>
        <end position="41"/>
    </location>
</feature>
<keyword evidence="1" id="KW-0812">Transmembrane</keyword>
<organism evidence="2 3">
    <name type="scientific">Blepharisma stoltei</name>
    <dbReference type="NCBI Taxonomy" id="1481888"/>
    <lineage>
        <taxon>Eukaryota</taxon>
        <taxon>Sar</taxon>
        <taxon>Alveolata</taxon>
        <taxon>Ciliophora</taxon>
        <taxon>Postciliodesmatophora</taxon>
        <taxon>Heterotrichea</taxon>
        <taxon>Heterotrichida</taxon>
        <taxon>Blepharismidae</taxon>
        <taxon>Blepharisma</taxon>
    </lineage>
</organism>
<evidence type="ECO:0000313" key="3">
    <source>
        <dbReference type="Proteomes" id="UP001162131"/>
    </source>
</evidence>
<keyword evidence="1" id="KW-0472">Membrane</keyword>
<name>A0AAU9K8E0_9CILI</name>
<comment type="caution">
    <text evidence="2">The sequence shown here is derived from an EMBL/GenBank/DDBJ whole genome shotgun (WGS) entry which is preliminary data.</text>
</comment>
<dbReference type="Proteomes" id="UP001162131">
    <property type="component" value="Unassembled WGS sequence"/>
</dbReference>
<proteinExistence type="predicted"/>
<evidence type="ECO:0000256" key="1">
    <source>
        <dbReference type="SAM" id="Phobius"/>
    </source>
</evidence>
<protein>
    <submittedName>
        <fullName evidence="2">Uncharacterized protein</fullName>
    </submittedName>
</protein>
<reference evidence="2" key="1">
    <citation type="submission" date="2021-09" db="EMBL/GenBank/DDBJ databases">
        <authorList>
            <consortium name="AG Swart"/>
            <person name="Singh M."/>
            <person name="Singh A."/>
            <person name="Seah K."/>
            <person name="Emmerich C."/>
        </authorList>
    </citation>
    <scope>NUCLEOTIDE SEQUENCE</scope>
    <source>
        <strain evidence="2">ATCC30299</strain>
    </source>
</reference>
<keyword evidence="3" id="KW-1185">Reference proteome</keyword>
<dbReference type="AlphaFoldDB" id="A0AAU9K8E0"/>
<sequence length="72" mass="8914">MKTVRAQKFPKYLQQHRLQKMLSHWYTLLDLSLVIQLLMFFNHMLEDKYNYWVNLGIFLGKDYYNLMKNILL</sequence>
<dbReference type="EMBL" id="CAJZBQ010000062">
    <property type="protein sequence ID" value="CAG9335272.1"/>
    <property type="molecule type" value="Genomic_DNA"/>
</dbReference>
<evidence type="ECO:0000313" key="2">
    <source>
        <dbReference type="EMBL" id="CAG9335272.1"/>
    </source>
</evidence>
<keyword evidence="1" id="KW-1133">Transmembrane helix</keyword>